<reference evidence="14 15" key="1">
    <citation type="submission" date="2018-07" db="EMBL/GenBank/DDBJ databases">
        <title>Genomic Encyclopedia of Type Strains, Phase IV (KMG-IV): sequencing the most valuable type-strain genomes for metagenomic binning, comparative biology and taxonomic classification.</title>
        <authorList>
            <person name="Goeker M."/>
        </authorList>
    </citation>
    <scope>NUCLEOTIDE SEQUENCE [LARGE SCALE GENOMIC DNA]</scope>
    <source>
        <strain evidence="14 15">DSM 25281</strain>
    </source>
</reference>
<dbReference type="Gene3D" id="1.10.1040.10">
    <property type="entry name" value="N-(1-d-carboxylethyl)-l-norvaline Dehydrogenase, domain 2"/>
    <property type="match status" value="1"/>
</dbReference>
<evidence type="ECO:0000259" key="12">
    <source>
        <dbReference type="Pfam" id="PF02558"/>
    </source>
</evidence>
<dbReference type="InterPro" id="IPR013332">
    <property type="entry name" value="KPR_N"/>
</dbReference>
<comment type="catalytic activity">
    <reaction evidence="10 11">
        <text>(R)-pantoate + NADP(+) = 2-dehydropantoate + NADPH + H(+)</text>
        <dbReference type="Rhea" id="RHEA:16233"/>
        <dbReference type="ChEBI" id="CHEBI:11561"/>
        <dbReference type="ChEBI" id="CHEBI:15378"/>
        <dbReference type="ChEBI" id="CHEBI:15980"/>
        <dbReference type="ChEBI" id="CHEBI:57783"/>
        <dbReference type="ChEBI" id="CHEBI:58349"/>
        <dbReference type="EC" id="1.1.1.169"/>
    </reaction>
</comment>
<evidence type="ECO:0000256" key="7">
    <source>
        <dbReference type="ARBA" id="ARBA00022857"/>
    </source>
</evidence>
<evidence type="ECO:0000256" key="5">
    <source>
        <dbReference type="ARBA" id="ARBA00019465"/>
    </source>
</evidence>
<dbReference type="SUPFAM" id="SSF48179">
    <property type="entry name" value="6-phosphogluconate dehydrogenase C-terminal domain-like"/>
    <property type="match status" value="1"/>
</dbReference>
<evidence type="ECO:0000313" key="15">
    <source>
        <dbReference type="Proteomes" id="UP000255326"/>
    </source>
</evidence>
<dbReference type="RefSeq" id="WP_114743779.1">
    <property type="nucleotide sequence ID" value="NZ_QQAY01000001.1"/>
</dbReference>
<comment type="pathway">
    <text evidence="2 11">Cofactor biosynthesis; (R)-pantothenate biosynthesis; (R)-pantoate from 3-methyl-2-oxobutanoate: step 2/2.</text>
</comment>
<keyword evidence="15" id="KW-1185">Reference proteome</keyword>
<dbReference type="GO" id="GO:0008677">
    <property type="term" value="F:2-dehydropantoate 2-reductase activity"/>
    <property type="evidence" value="ECO:0007669"/>
    <property type="project" value="UniProtKB-EC"/>
</dbReference>
<dbReference type="Proteomes" id="UP000255326">
    <property type="component" value="Unassembled WGS sequence"/>
</dbReference>
<comment type="function">
    <text evidence="1 11">Catalyzes the NADPH-dependent reduction of ketopantoate into pantoic acid.</text>
</comment>
<evidence type="ECO:0000256" key="6">
    <source>
        <dbReference type="ARBA" id="ARBA00022655"/>
    </source>
</evidence>
<dbReference type="OrthoDB" id="9800163at2"/>
<feature type="domain" description="Ketopantoate reductase C-terminal" evidence="13">
    <location>
        <begin position="174"/>
        <end position="293"/>
    </location>
</feature>
<evidence type="ECO:0000256" key="3">
    <source>
        <dbReference type="ARBA" id="ARBA00007870"/>
    </source>
</evidence>
<comment type="caution">
    <text evidence="14">The sequence shown here is derived from an EMBL/GenBank/DDBJ whole genome shotgun (WGS) entry which is preliminary data.</text>
</comment>
<comment type="similarity">
    <text evidence="3 11">Belongs to the ketopantoate reductase family.</text>
</comment>
<evidence type="ECO:0000256" key="10">
    <source>
        <dbReference type="ARBA" id="ARBA00048793"/>
    </source>
</evidence>
<dbReference type="GO" id="GO:0015940">
    <property type="term" value="P:pantothenate biosynthetic process"/>
    <property type="evidence" value="ECO:0007669"/>
    <property type="project" value="UniProtKB-UniPathway"/>
</dbReference>
<evidence type="ECO:0000256" key="1">
    <source>
        <dbReference type="ARBA" id="ARBA00002919"/>
    </source>
</evidence>
<dbReference type="NCBIfam" id="TIGR00745">
    <property type="entry name" value="apbA_panE"/>
    <property type="match status" value="1"/>
</dbReference>
<proteinExistence type="inferred from homology"/>
<evidence type="ECO:0000256" key="8">
    <source>
        <dbReference type="ARBA" id="ARBA00023002"/>
    </source>
</evidence>
<evidence type="ECO:0000313" key="14">
    <source>
        <dbReference type="EMBL" id="RDI47561.1"/>
    </source>
</evidence>
<keyword evidence="8 11" id="KW-0560">Oxidoreductase</keyword>
<dbReference type="InterPro" id="IPR003710">
    <property type="entry name" value="ApbA"/>
</dbReference>
<accession>A0A370GVK5</accession>
<keyword evidence="6 11" id="KW-0566">Pantothenate biosynthesis</keyword>
<sequence length="298" mass="33190">MTIGIIGGGATGLLFSWYLSRQNPLKIFVRTNNQAEKINDNGITLYKAKEPWTSKSMTASSSYEGLEDCGVILIMVKQYHLSGILPILSKLPKEIPLVFLQNGLGHLDDVNELPNENILLGTIEHGCQRIDSDSVRHNGTGLTRIAPLKGDVVRLKSILKDYDEDFPISFGDSWKQILYKKLIVNAAINPLTAVLNVPNGSLVDNPYFKKLLHSILEEIIPLFPEVDEKEMMQNVVGICESTKENRSSMLKDIEAGRKTEIDAIMGYCLKQGELLGHQMAFSRLIYEMVKGKEVEQGG</sequence>
<dbReference type="SUPFAM" id="SSF51735">
    <property type="entry name" value="NAD(P)-binding Rossmann-fold domains"/>
    <property type="match status" value="1"/>
</dbReference>
<organism evidence="14 15">
    <name type="scientific">Falsibacillus pallidus</name>
    <dbReference type="NCBI Taxonomy" id="493781"/>
    <lineage>
        <taxon>Bacteria</taxon>
        <taxon>Bacillati</taxon>
        <taxon>Bacillota</taxon>
        <taxon>Bacilli</taxon>
        <taxon>Bacillales</taxon>
        <taxon>Bacillaceae</taxon>
        <taxon>Falsibacillus</taxon>
    </lineage>
</organism>
<dbReference type="GO" id="GO:0050661">
    <property type="term" value="F:NADP binding"/>
    <property type="evidence" value="ECO:0007669"/>
    <property type="project" value="TreeGrafter"/>
</dbReference>
<dbReference type="AlphaFoldDB" id="A0A370GVK5"/>
<keyword evidence="7 11" id="KW-0521">NADP</keyword>
<evidence type="ECO:0000259" key="13">
    <source>
        <dbReference type="Pfam" id="PF08546"/>
    </source>
</evidence>
<dbReference type="InterPro" id="IPR008927">
    <property type="entry name" value="6-PGluconate_DH-like_C_sf"/>
</dbReference>
<dbReference type="EC" id="1.1.1.169" evidence="4 11"/>
<dbReference type="InterPro" id="IPR013752">
    <property type="entry name" value="KPA_reductase"/>
</dbReference>
<dbReference type="Pfam" id="PF08546">
    <property type="entry name" value="ApbA_C"/>
    <property type="match status" value="1"/>
</dbReference>
<dbReference type="GO" id="GO:0005737">
    <property type="term" value="C:cytoplasm"/>
    <property type="evidence" value="ECO:0007669"/>
    <property type="project" value="TreeGrafter"/>
</dbReference>
<evidence type="ECO:0000256" key="4">
    <source>
        <dbReference type="ARBA" id="ARBA00013014"/>
    </source>
</evidence>
<gene>
    <name evidence="14" type="ORF">DFR59_101219</name>
</gene>
<dbReference type="PANTHER" id="PTHR43765">
    <property type="entry name" value="2-DEHYDROPANTOATE 2-REDUCTASE-RELATED"/>
    <property type="match status" value="1"/>
</dbReference>
<dbReference type="InterPro" id="IPR050838">
    <property type="entry name" value="Ketopantoate_reductase"/>
</dbReference>
<evidence type="ECO:0000256" key="2">
    <source>
        <dbReference type="ARBA" id="ARBA00004994"/>
    </source>
</evidence>
<protein>
    <recommendedName>
        <fullName evidence="5 11">2-dehydropantoate 2-reductase</fullName>
        <ecNumber evidence="4 11">1.1.1.169</ecNumber>
    </recommendedName>
    <alternativeName>
        <fullName evidence="9 11">Ketopantoate reductase</fullName>
    </alternativeName>
</protein>
<dbReference type="PANTHER" id="PTHR43765:SF2">
    <property type="entry name" value="2-DEHYDROPANTOATE 2-REDUCTASE"/>
    <property type="match status" value="1"/>
</dbReference>
<evidence type="ECO:0000256" key="9">
    <source>
        <dbReference type="ARBA" id="ARBA00032024"/>
    </source>
</evidence>
<dbReference type="InterPro" id="IPR013328">
    <property type="entry name" value="6PGD_dom2"/>
</dbReference>
<dbReference type="UniPathway" id="UPA00028">
    <property type="reaction ID" value="UER00004"/>
</dbReference>
<dbReference type="InterPro" id="IPR036291">
    <property type="entry name" value="NAD(P)-bd_dom_sf"/>
</dbReference>
<dbReference type="Gene3D" id="3.40.50.720">
    <property type="entry name" value="NAD(P)-binding Rossmann-like Domain"/>
    <property type="match status" value="1"/>
</dbReference>
<feature type="domain" description="Ketopantoate reductase N-terminal" evidence="12">
    <location>
        <begin position="3"/>
        <end position="149"/>
    </location>
</feature>
<dbReference type="EMBL" id="QQAY01000001">
    <property type="protein sequence ID" value="RDI47561.1"/>
    <property type="molecule type" value="Genomic_DNA"/>
</dbReference>
<dbReference type="Pfam" id="PF02558">
    <property type="entry name" value="ApbA"/>
    <property type="match status" value="1"/>
</dbReference>
<name>A0A370GVK5_9BACI</name>
<evidence type="ECO:0000256" key="11">
    <source>
        <dbReference type="RuleBase" id="RU362068"/>
    </source>
</evidence>